<dbReference type="EMBL" id="PGGS01000300">
    <property type="protein sequence ID" value="PNH05499.1"/>
    <property type="molecule type" value="Genomic_DNA"/>
</dbReference>
<keyword evidence="3" id="KW-1185">Reference proteome</keyword>
<comment type="caution">
    <text evidence="2">The sequence shown here is derived from an EMBL/GenBank/DDBJ whole genome shotgun (WGS) entry which is preliminary data.</text>
</comment>
<dbReference type="AlphaFoldDB" id="A0A2J7ZZ01"/>
<sequence length="108" mass="11183">ALTGQASKQAQAGARSTTSCHQRVSTRIWTTPSNTHAATTALACCTTDPSQCCFLNACSLSYSRSKRKTARSLCRSAAALPESGKTKRCAPPASAALSACPLRESCGS</sequence>
<organism evidence="2 3">
    <name type="scientific">Tetrabaena socialis</name>
    <dbReference type="NCBI Taxonomy" id="47790"/>
    <lineage>
        <taxon>Eukaryota</taxon>
        <taxon>Viridiplantae</taxon>
        <taxon>Chlorophyta</taxon>
        <taxon>core chlorophytes</taxon>
        <taxon>Chlorophyceae</taxon>
        <taxon>CS clade</taxon>
        <taxon>Chlamydomonadales</taxon>
        <taxon>Tetrabaenaceae</taxon>
        <taxon>Tetrabaena</taxon>
    </lineage>
</organism>
<evidence type="ECO:0000256" key="1">
    <source>
        <dbReference type="SAM" id="MobiDB-lite"/>
    </source>
</evidence>
<evidence type="ECO:0000313" key="2">
    <source>
        <dbReference type="EMBL" id="PNH05499.1"/>
    </source>
</evidence>
<proteinExistence type="predicted"/>
<name>A0A2J7ZZ01_9CHLO</name>
<evidence type="ECO:0000313" key="3">
    <source>
        <dbReference type="Proteomes" id="UP000236333"/>
    </source>
</evidence>
<gene>
    <name evidence="2" type="ORF">TSOC_008234</name>
</gene>
<feature type="region of interest" description="Disordered" evidence="1">
    <location>
        <begin position="1"/>
        <end position="22"/>
    </location>
</feature>
<reference evidence="2 3" key="1">
    <citation type="journal article" date="2017" name="Mol. Biol. Evol.">
        <title>The 4-celled Tetrabaena socialis nuclear genome reveals the essential components for genetic control of cell number at the origin of multicellularity in the volvocine lineage.</title>
        <authorList>
            <person name="Featherston J."/>
            <person name="Arakaki Y."/>
            <person name="Hanschen E.R."/>
            <person name="Ferris P.J."/>
            <person name="Michod R.E."/>
            <person name="Olson B.J.S.C."/>
            <person name="Nozaki H."/>
            <person name="Durand P.M."/>
        </authorList>
    </citation>
    <scope>NUCLEOTIDE SEQUENCE [LARGE SCALE GENOMIC DNA]</scope>
    <source>
        <strain evidence="2 3">NIES-571</strain>
    </source>
</reference>
<dbReference type="Proteomes" id="UP000236333">
    <property type="component" value="Unassembled WGS sequence"/>
</dbReference>
<accession>A0A2J7ZZ01</accession>
<feature type="non-terminal residue" evidence="2">
    <location>
        <position position="1"/>
    </location>
</feature>
<protein>
    <submittedName>
        <fullName evidence="2">Uncharacterized protein</fullName>
    </submittedName>
</protein>